<dbReference type="Proteomes" id="UP000663722">
    <property type="component" value="Chromosome"/>
</dbReference>
<reference evidence="2" key="1">
    <citation type="journal article" date="2021" name="Microb. Physiol.">
        <title>Proteogenomic Insights into the Physiology of Marine, Sulfate-Reducing, Filamentous Desulfonema limicola and Desulfonema magnum.</title>
        <authorList>
            <person name="Schnaars V."/>
            <person name="Wohlbrand L."/>
            <person name="Scheve S."/>
            <person name="Hinrichs C."/>
            <person name="Reinhardt R."/>
            <person name="Rabus R."/>
        </authorList>
    </citation>
    <scope>NUCLEOTIDE SEQUENCE</scope>
    <source>
        <strain evidence="2">4be13</strain>
    </source>
</reference>
<name>A0A975BRH3_9BACT</name>
<dbReference type="AlphaFoldDB" id="A0A975BRH3"/>
<accession>A0A975BRH3</accession>
<evidence type="ECO:0000256" key="1">
    <source>
        <dbReference type="SAM" id="MobiDB-lite"/>
    </source>
</evidence>
<dbReference type="KEGG" id="dmm:dnm_064280"/>
<organism evidence="2 3">
    <name type="scientific">Desulfonema magnum</name>
    <dbReference type="NCBI Taxonomy" id="45655"/>
    <lineage>
        <taxon>Bacteria</taxon>
        <taxon>Pseudomonadati</taxon>
        <taxon>Thermodesulfobacteriota</taxon>
        <taxon>Desulfobacteria</taxon>
        <taxon>Desulfobacterales</taxon>
        <taxon>Desulfococcaceae</taxon>
        <taxon>Desulfonema</taxon>
    </lineage>
</organism>
<dbReference type="EMBL" id="CP061800">
    <property type="protein sequence ID" value="QTA90367.1"/>
    <property type="molecule type" value="Genomic_DNA"/>
</dbReference>
<gene>
    <name evidence="2" type="ORF">dnm_064280</name>
</gene>
<feature type="region of interest" description="Disordered" evidence="1">
    <location>
        <begin position="1"/>
        <end position="30"/>
    </location>
</feature>
<evidence type="ECO:0000313" key="3">
    <source>
        <dbReference type="Proteomes" id="UP000663722"/>
    </source>
</evidence>
<proteinExistence type="predicted"/>
<feature type="compositionally biased region" description="Basic and acidic residues" evidence="1">
    <location>
        <begin position="13"/>
        <end position="28"/>
    </location>
</feature>
<protein>
    <submittedName>
        <fullName evidence="2">Uncharacterized protein</fullName>
    </submittedName>
</protein>
<keyword evidence="3" id="KW-1185">Reference proteome</keyword>
<sequence>MTKQRQNPGPELVKGEDCTESRQLKLADSDSPNSVLVISDSYNFLTDVTTEIF</sequence>
<evidence type="ECO:0000313" key="2">
    <source>
        <dbReference type="EMBL" id="QTA90367.1"/>
    </source>
</evidence>